<dbReference type="PANTHER" id="PTHR35092">
    <property type="entry name" value="CHLORINASE MJ1651"/>
    <property type="match status" value="1"/>
</dbReference>
<dbReference type="Proteomes" id="UP000593765">
    <property type="component" value="Chromosome"/>
</dbReference>
<keyword evidence="1" id="KW-0949">S-adenosyl-L-methionine</keyword>
<dbReference type="SUPFAM" id="SSF102522">
    <property type="entry name" value="Bacterial fluorinating enzyme, N-terminal domain"/>
    <property type="match status" value="1"/>
</dbReference>
<sequence length="260" mass="27530">MPKVAPTILTLTTDFGTDDFYVGTMKGSMLRHCPGSSLIDITHAVPRHDVLFGAIMLERAIAAFPPGTIHLAVVDPGVGTSRRMVIARWPGLGQTAVCPDNGLLTWAWRRHGPAEVWELSWRPARASSVFHGRDIMGPAAAMLAAGTPIEQIAERVDDPILLDVAPLSDVGQSGEIIHIDRFGNATTNVTQELSASIASVSVAGKDVGPVRRTYGDVATGEPLALIGSSGLVEIAVREGSAAEVFSLQVGDVVELLARRL</sequence>
<evidence type="ECO:0000313" key="6">
    <source>
        <dbReference type="Proteomes" id="UP000593765"/>
    </source>
</evidence>
<dbReference type="InterPro" id="IPR046469">
    <property type="entry name" value="SAM_HAT_N"/>
</dbReference>
<dbReference type="Pfam" id="PF01887">
    <property type="entry name" value="SAM_HAT_N"/>
    <property type="match status" value="1"/>
</dbReference>
<dbReference type="Gene3D" id="3.40.50.10790">
    <property type="entry name" value="S-adenosyl-l-methionine hydroxide adenosyltransferase, N-terminal"/>
    <property type="match status" value="1"/>
</dbReference>
<feature type="domain" description="S-adenosyl-l-methionine hydroxide adenosyltransferase C-terminal" evidence="4">
    <location>
        <begin position="174"/>
        <end position="254"/>
    </location>
</feature>
<dbReference type="PANTHER" id="PTHR35092:SF1">
    <property type="entry name" value="CHLORINASE MJ1651"/>
    <property type="match status" value="1"/>
</dbReference>
<dbReference type="AlphaFoldDB" id="A0A7M2WWD4"/>
<accession>A0A7M2WWD4</accession>
<dbReference type="InterPro" id="IPR002747">
    <property type="entry name" value="SAM_OH_AdoTrfase"/>
</dbReference>
<evidence type="ECO:0000256" key="2">
    <source>
        <dbReference type="ARBA" id="ARBA00024035"/>
    </source>
</evidence>
<evidence type="ECO:0000259" key="3">
    <source>
        <dbReference type="Pfam" id="PF01887"/>
    </source>
</evidence>
<dbReference type="InterPro" id="IPR023227">
    <property type="entry name" value="SAM_OH_AdoTrfase_C_sf"/>
</dbReference>
<organism evidence="5 6">
    <name type="scientific">Humisphaera borealis</name>
    <dbReference type="NCBI Taxonomy" id="2807512"/>
    <lineage>
        <taxon>Bacteria</taxon>
        <taxon>Pseudomonadati</taxon>
        <taxon>Planctomycetota</taxon>
        <taxon>Phycisphaerae</taxon>
        <taxon>Tepidisphaerales</taxon>
        <taxon>Tepidisphaeraceae</taxon>
        <taxon>Humisphaera</taxon>
    </lineage>
</organism>
<feature type="domain" description="S-adenosyl-l-methionine hydroxide adenosyltransferase N-terminal" evidence="3">
    <location>
        <begin position="9"/>
        <end position="152"/>
    </location>
</feature>
<dbReference type="KEGG" id="hbs:IPV69_00340"/>
<evidence type="ECO:0000259" key="4">
    <source>
        <dbReference type="Pfam" id="PF20257"/>
    </source>
</evidence>
<dbReference type="RefSeq" id="WP_206292918.1">
    <property type="nucleotide sequence ID" value="NZ_CP063458.1"/>
</dbReference>
<dbReference type="EMBL" id="CP063458">
    <property type="protein sequence ID" value="QOV89858.1"/>
    <property type="molecule type" value="Genomic_DNA"/>
</dbReference>
<dbReference type="SUPFAM" id="SSF101852">
    <property type="entry name" value="Bacterial fluorinating enzyme, C-terminal domain"/>
    <property type="match status" value="1"/>
</dbReference>
<reference evidence="5 6" key="1">
    <citation type="submission" date="2020-10" db="EMBL/GenBank/DDBJ databases">
        <title>Wide distribution of Phycisphaera-like planctomycetes from WD2101 soil group in peatlands and genome analysis of the first cultivated representative.</title>
        <authorList>
            <person name="Dedysh S.N."/>
            <person name="Beletsky A.V."/>
            <person name="Ivanova A."/>
            <person name="Kulichevskaya I.S."/>
            <person name="Suzina N.E."/>
            <person name="Philippov D.A."/>
            <person name="Rakitin A.L."/>
            <person name="Mardanov A.V."/>
            <person name="Ravin N.V."/>
        </authorList>
    </citation>
    <scope>NUCLEOTIDE SEQUENCE [LARGE SCALE GENOMIC DNA]</scope>
    <source>
        <strain evidence="5 6">M1803</strain>
    </source>
</reference>
<comment type="similarity">
    <text evidence="2">Belongs to the SAM hydrolase / SAM-dependent halogenase family.</text>
</comment>
<evidence type="ECO:0000256" key="1">
    <source>
        <dbReference type="ARBA" id="ARBA00022691"/>
    </source>
</evidence>
<protein>
    <submittedName>
        <fullName evidence="5">SAM-dependent chlorinase/fluorinase</fullName>
    </submittedName>
</protein>
<dbReference type="Gene3D" id="2.40.30.90">
    <property type="entry name" value="Bacterial fluorinating enzyme like"/>
    <property type="match status" value="1"/>
</dbReference>
<proteinExistence type="inferred from homology"/>
<dbReference type="InterPro" id="IPR046470">
    <property type="entry name" value="SAM_HAT_C"/>
</dbReference>
<dbReference type="PIRSF" id="PIRSF006779">
    <property type="entry name" value="UCP006779"/>
    <property type="match status" value="1"/>
</dbReference>
<gene>
    <name evidence="5" type="ORF">IPV69_00340</name>
</gene>
<name>A0A7M2WWD4_9BACT</name>
<keyword evidence="6" id="KW-1185">Reference proteome</keyword>
<dbReference type="InterPro" id="IPR023228">
    <property type="entry name" value="SAM_OH_AdoTrfase_N_sf"/>
</dbReference>
<dbReference type="Pfam" id="PF20257">
    <property type="entry name" value="SAM_HAT_C"/>
    <property type="match status" value="1"/>
</dbReference>
<evidence type="ECO:0000313" key="5">
    <source>
        <dbReference type="EMBL" id="QOV89858.1"/>
    </source>
</evidence>